<protein>
    <recommendedName>
        <fullName evidence="9">Elongation factor 1-alpha</fullName>
    </recommendedName>
</protein>
<comment type="subcellular location">
    <subcellularLocation>
        <location evidence="2">Cytoplasm</location>
    </subcellularLocation>
    <subcellularLocation>
        <location evidence="1">Plastid</location>
        <location evidence="1">Chloroplast</location>
    </subcellularLocation>
</comment>
<reference evidence="11 12" key="1">
    <citation type="journal article" date="2020" name="G3 (Bethesda)">
        <title>Improved Reference Genome for Cyclotella cryptica CCMP332, a Model for Cell Wall Morphogenesis, Salinity Adaptation, and Lipid Production in Diatoms (Bacillariophyta).</title>
        <authorList>
            <person name="Roberts W.R."/>
            <person name="Downey K.M."/>
            <person name="Ruck E.C."/>
            <person name="Traller J.C."/>
            <person name="Alverson A.J."/>
        </authorList>
    </citation>
    <scope>NUCLEOTIDE SEQUENCE [LARGE SCALE GENOMIC DNA]</scope>
    <source>
        <strain evidence="11 12">CCMP332</strain>
    </source>
</reference>
<dbReference type="NCBIfam" id="NF008969">
    <property type="entry name" value="PRK12317.1"/>
    <property type="match status" value="1"/>
</dbReference>
<dbReference type="CDD" id="cd03705">
    <property type="entry name" value="EF1_alpha_III"/>
    <property type="match status" value="1"/>
</dbReference>
<dbReference type="FunFam" id="3.40.50.300:FF:000255">
    <property type="entry name" value="Elongation factor 1-alpha"/>
    <property type="match status" value="1"/>
</dbReference>
<dbReference type="InterPro" id="IPR004161">
    <property type="entry name" value="EFTu-like_2"/>
</dbReference>
<evidence type="ECO:0000256" key="6">
    <source>
        <dbReference type="ARBA" id="ARBA00022768"/>
    </source>
</evidence>
<organism evidence="11 12">
    <name type="scientific">Cyclotella cryptica</name>
    <dbReference type="NCBI Taxonomy" id="29204"/>
    <lineage>
        <taxon>Eukaryota</taxon>
        <taxon>Sar</taxon>
        <taxon>Stramenopiles</taxon>
        <taxon>Ochrophyta</taxon>
        <taxon>Bacillariophyta</taxon>
        <taxon>Coscinodiscophyceae</taxon>
        <taxon>Thalassiosirophycidae</taxon>
        <taxon>Stephanodiscales</taxon>
        <taxon>Stephanodiscaceae</taxon>
        <taxon>Cyclotella</taxon>
    </lineage>
</organism>
<dbReference type="InterPro" id="IPR005225">
    <property type="entry name" value="Small_GTP-bd"/>
</dbReference>
<feature type="domain" description="Tr-type G" evidence="10">
    <location>
        <begin position="67"/>
        <end position="290"/>
    </location>
</feature>
<dbReference type="PROSITE" id="PS00301">
    <property type="entry name" value="G_TR_1"/>
    <property type="match status" value="1"/>
</dbReference>
<dbReference type="PANTHER" id="PTHR23115">
    <property type="entry name" value="TRANSLATION FACTOR"/>
    <property type="match status" value="1"/>
</dbReference>
<gene>
    <name evidence="11" type="ORF">HJC23_006715</name>
</gene>
<dbReference type="InterPro" id="IPR050100">
    <property type="entry name" value="TRAFAC_GTPase_members"/>
</dbReference>
<dbReference type="AlphaFoldDB" id="A0ABD3NYA5"/>
<dbReference type="Gene3D" id="2.40.30.10">
    <property type="entry name" value="Translation factors"/>
    <property type="match status" value="2"/>
</dbReference>
<dbReference type="InterPro" id="IPR009000">
    <property type="entry name" value="Transl_B-barrel_sf"/>
</dbReference>
<dbReference type="Gene3D" id="3.40.50.300">
    <property type="entry name" value="P-loop containing nucleotide triphosphate hydrolases"/>
    <property type="match status" value="1"/>
</dbReference>
<evidence type="ECO:0000256" key="5">
    <source>
        <dbReference type="ARBA" id="ARBA00022741"/>
    </source>
</evidence>
<dbReference type="GO" id="GO:0005525">
    <property type="term" value="F:GTP binding"/>
    <property type="evidence" value="ECO:0007669"/>
    <property type="project" value="UniProtKB-UniRule"/>
</dbReference>
<evidence type="ECO:0000256" key="3">
    <source>
        <dbReference type="ARBA" id="ARBA00007249"/>
    </source>
</evidence>
<keyword evidence="7" id="KW-0648">Protein biosynthesis</keyword>
<dbReference type="InterPro" id="IPR000795">
    <property type="entry name" value="T_Tr_GTP-bd_dom"/>
</dbReference>
<dbReference type="Proteomes" id="UP001516023">
    <property type="component" value="Unassembled WGS sequence"/>
</dbReference>
<comment type="similarity">
    <text evidence="3 9">Belongs to the TRAFAC class translation factor GTPase superfamily. Classic translation factor GTPase family. EF-Tu/EF-1A subfamily.</text>
</comment>
<keyword evidence="8 9" id="KW-0342">GTP-binding</keyword>
<dbReference type="FunFam" id="2.40.30.10:FF:000003">
    <property type="entry name" value="Elongation factor 1-alpha"/>
    <property type="match status" value="1"/>
</dbReference>
<dbReference type="Pfam" id="PF00009">
    <property type="entry name" value="GTP_EFTU"/>
    <property type="match status" value="1"/>
</dbReference>
<evidence type="ECO:0000256" key="8">
    <source>
        <dbReference type="ARBA" id="ARBA00023134"/>
    </source>
</evidence>
<dbReference type="SUPFAM" id="SSF50465">
    <property type="entry name" value="EF-Tu/eEF-1alpha/eIF2-gamma C-terminal domain"/>
    <property type="match status" value="1"/>
</dbReference>
<evidence type="ECO:0000256" key="2">
    <source>
        <dbReference type="ARBA" id="ARBA00004496"/>
    </source>
</evidence>
<dbReference type="PRINTS" id="PR00315">
    <property type="entry name" value="ELONGATNFCT"/>
</dbReference>
<dbReference type="GO" id="GO:0003924">
    <property type="term" value="F:GTPase activity"/>
    <property type="evidence" value="ECO:0007669"/>
    <property type="project" value="UniProtKB-UniRule"/>
</dbReference>
<dbReference type="InterPro" id="IPR027417">
    <property type="entry name" value="P-loop_NTPase"/>
</dbReference>
<dbReference type="InterPro" id="IPR009001">
    <property type="entry name" value="Transl_elong_EF1A/Init_IF2_C"/>
</dbReference>
<evidence type="ECO:0000256" key="9">
    <source>
        <dbReference type="RuleBase" id="RU000325"/>
    </source>
</evidence>
<dbReference type="GO" id="GO:0009507">
    <property type="term" value="C:chloroplast"/>
    <property type="evidence" value="ECO:0007669"/>
    <property type="project" value="UniProtKB-SubCell"/>
</dbReference>
<dbReference type="Pfam" id="PF03144">
    <property type="entry name" value="GTP_EFTU_D2"/>
    <property type="match status" value="1"/>
</dbReference>
<dbReference type="FunFam" id="2.40.30.10:FF:000005">
    <property type="entry name" value="Elongation factor 1-alpha"/>
    <property type="match status" value="1"/>
</dbReference>
<dbReference type="InterPro" id="IPR054696">
    <property type="entry name" value="GTP-eEF1A_C"/>
</dbReference>
<name>A0ABD3NYA5_9STRA</name>
<keyword evidence="5 9" id="KW-0547">Nucleotide-binding</keyword>
<dbReference type="NCBIfam" id="TIGR00483">
    <property type="entry name" value="EF-1_alpha"/>
    <property type="match status" value="1"/>
</dbReference>
<accession>A0ABD3NYA5</accession>
<dbReference type="InterPro" id="IPR004539">
    <property type="entry name" value="Transl_elong_EF1A_euk/arc"/>
</dbReference>
<dbReference type="InterPro" id="IPR031157">
    <property type="entry name" value="G_TR_CS"/>
</dbReference>
<dbReference type="SUPFAM" id="SSF50447">
    <property type="entry name" value="Translation proteins"/>
    <property type="match status" value="1"/>
</dbReference>
<dbReference type="SUPFAM" id="SSF52540">
    <property type="entry name" value="P-loop containing nucleoside triphosphate hydrolases"/>
    <property type="match status" value="1"/>
</dbReference>
<evidence type="ECO:0000256" key="4">
    <source>
        <dbReference type="ARBA" id="ARBA00022490"/>
    </source>
</evidence>
<dbReference type="CDD" id="cd01883">
    <property type="entry name" value="EF1_alpha"/>
    <property type="match status" value="1"/>
</dbReference>
<evidence type="ECO:0000313" key="11">
    <source>
        <dbReference type="EMBL" id="KAL3780777.1"/>
    </source>
</evidence>
<evidence type="ECO:0000313" key="12">
    <source>
        <dbReference type="Proteomes" id="UP001516023"/>
    </source>
</evidence>
<keyword evidence="12" id="KW-1185">Reference proteome</keyword>
<dbReference type="NCBIfam" id="TIGR00231">
    <property type="entry name" value="small_GTP"/>
    <property type="match status" value="1"/>
</dbReference>
<dbReference type="PROSITE" id="PS51722">
    <property type="entry name" value="G_TR_2"/>
    <property type="match status" value="1"/>
</dbReference>
<keyword evidence="4" id="KW-0963">Cytoplasm</keyword>
<proteinExistence type="inferred from homology"/>
<dbReference type="GO" id="GO:0003746">
    <property type="term" value="F:translation elongation factor activity"/>
    <property type="evidence" value="ECO:0007669"/>
    <property type="project" value="UniProtKB-UniRule"/>
</dbReference>
<dbReference type="Pfam" id="PF22594">
    <property type="entry name" value="GTP-eEF1A_C"/>
    <property type="match status" value="1"/>
</dbReference>
<comment type="function">
    <text evidence="9">This protein promotes the GTP-dependent binding of aminoacyl-tRNA to the A-site of ribosomes during protein biosynthesis.</text>
</comment>
<sequence length="494" mass="54298">MVKMDFSFERFYSLMAVQHAYSTYGTLIIASILRRSIGVVEEWFLKNVPNLHDIKSTHSIAMNDNPRKKISIVVIGHANSGKSTTTGHLIFKCGGIDKQTLEYATWEATKQGKPSLKFAWVLDNLKAEREKGMTIDISLWRFESPNFDFTVIDAPGHRDFIKNMITGTTQADAALLVVDGSHGGFEAGMAREGQTREHSLLAFTLGVKQIVVAVNKMDDVNYSEKRYQEIKAIVSNHLKKVGFKISKVSFVPVSGWEGDNIVQNSENMAWYKGPTLIAALDNLNAPARPTDKPLRIPIQDVYKIGGIGTVPVGRVEAGVMRPGITAQFAPSGIKAEVKSVEVHHECVPEVGAGNNVGFNVKNVSVKDVRRGDVASNANDDPAFGVSSFEAQIIVMNHPGKISKGYCPVIDCHTAHVACKFLDIKNRMDRRTGKIIESNPVSIQNGDAAIVTMEPTKPLCVEAFSDFPALGRFVIRDMRQTVAVGIIKNMTKNIE</sequence>
<keyword evidence="6 9" id="KW-0251">Elongation factor</keyword>
<dbReference type="EMBL" id="JABMIG020000338">
    <property type="protein sequence ID" value="KAL3780777.1"/>
    <property type="molecule type" value="Genomic_DNA"/>
</dbReference>
<comment type="caution">
    <text evidence="11">The sequence shown here is derived from an EMBL/GenBank/DDBJ whole genome shotgun (WGS) entry which is preliminary data.</text>
</comment>
<dbReference type="CDD" id="cd03693">
    <property type="entry name" value="EF1_alpha_II"/>
    <property type="match status" value="1"/>
</dbReference>
<evidence type="ECO:0000256" key="1">
    <source>
        <dbReference type="ARBA" id="ARBA00004229"/>
    </source>
</evidence>
<evidence type="ECO:0000256" key="7">
    <source>
        <dbReference type="ARBA" id="ARBA00022917"/>
    </source>
</evidence>
<evidence type="ECO:0000259" key="10">
    <source>
        <dbReference type="PROSITE" id="PS51722"/>
    </source>
</evidence>